<reference evidence="2" key="1">
    <citation type="journal article" date="2014" name="Int. J. Syst. Evol. Microbiol.">
        <title>Complete genome of a new Firmicutes species belonging to the dominant human colonic microbiota ('Ruminococcus bicirculans') reveals two chromosomes and a selective capacity to utilize plant glucans.</title>
        <authorList>
            <consortium name="NISC Comparative Sequencing Program"/>
            <person name="Wegmann U."/>
            <person name="Louis P."/>
            <person name="Goesmann A."/>
            <person name="Henrissat B."/>
            <person name="Duncan S.H."/>
            <person name="Flint H.J."/>
        </authorList>
    </citation>
    <scope>NUCLEOTIDE SEQUENCE</scope>
    <source>
        <strain evidence="2">NBRC 107169</strain>
    </source>
</reference>
<comment type="caution">
    <text evidence="2">The sequence shown here is derived from an EMBL/GenBank/DDBJ whole genome shotgun (WGS) entry which is preliminary data.</text>
</comment>
<sequence>MAELVEINGTDLAAMLCSRVCHDLISPVGAIGNGLEVLADPEQAEMAEFAQELINNSAKQARAKLEFARLAFGASSTQGTEIDTREAEKVAQSYMAGEKADLDWKIEPILLPKNKVKMILNLLLIAAGSVPRGGTVSVELDGAEMGKEGVILKSSGKKTLIPHLVGPLLAGKPEDGRIDAQVIQPYYAGLLARDCGLDVTIEMVDDVVIIKAVGSA</sequence>
<protein>
    <submittedName>
        <fullName evidence="2">Histidine phosphotransferase</fullName>
    </submittedName>
</protein>
<feature type="domain" description="Histidine phosphotransferase ChpT C-terminal" evidence="1">
    <location>
        <begin position="84"/>
        <end position="206"/>
    </location>
</feature>
<gene>
    <name evidence="2" type="ORF">GCM10007879_04400</name>
</gene>
<dbReference type="Pfam" id="PF10090">
    <property type="entry name" value="HPTransfase"/>
    <property type="match status" value="1"/>
</dbReference>
<dbReference type="InterPro" id="IPR018762">
    <property type="entry name" value="ChpT_C"/>
</dbReference>
<dbReference type="Proteomes" id="UP001161405">
    <property type="component" value="Unassembled WGS sequence"/>
</dbReference>
<organism evidence="2 3">
    <name type="scientific">Maritalea porphyrae</name>
    <dbReference type="NCBI Taxonomy" id="880732"/>
    <lineage>
        <taxon>Bacteria</taxon>
        <taxon>Pseudomonadati</taxon>
        <taxon>Pseudomonadota</taxon>
        <taxon>Alphaproteobacteria</taxon>
        <taxon>Hyphomicrobiales</taxon>
        <taxon>Devosiaceae</taxon>
        <taxon>Maritalea</taxon>
    </lineage>
</organism>
<evidence type="ECO:0000259" key="1">
    <source>
        <dbReference type="Pfam" id="PF10090"/>
    </source>
</evidence>
<dbReference type="NCBIfam" id="NF046018">
    <property type="entry name" value="HisPtaseChptBrucRhz"/>
    <property type="match status" value="1"/>
</dbReference>
<dbReference type="Gene3D" id="1.10.287.130">
    <property type="match status" value="1"/>
</dbReference>
<dbReference type="Gene3D" id="3.30.565.10">
    <property type="entry name" value="Histidine kinase-like ATPase, C-terminal domain"/>
    <property type="match status" value="1"/>
</dbReference>
<dbReference type="InterPro" id="IPR036890">
    <property type="entry name" value="HATPase_C_sf"/>
</dbReference>
<keyword evidence="3" id="KW-1185">Reference proteome</keyword>
<dbReference type="EMBL" id="BSNI01000001">
    <property type="protein sequence ID" value="GLQ16191.1"/>
    <property type="molecule type" value="Genomic_DNA"/>
</dbReference>
<accession>A0ABQ5UPC1</accession>
<reference evidence="2" key="2">
    <citation type="submission" date="2023-01" db="EMBL/GenBank/DDBJ databases">
        <title>Draft genome sequence of Maritalea porphyrae strain NBRC 107169.</title>
        <authorList>
            <person name="Sun Q."/>
            <person name="Mori K."/>
        </authorList>
    </citation>
    <scope>NUCLEOTIDE SEQUENCE</scope>
    <source>
        <strain evidence="2">NBRC 107169</strain>
    </source>
</reference>
<dbReference type="NCBIfam" id="NF046025">
    <property type="entry name" value="HisPtaseChptCaul"/>
    <property type="match status" value="1"/>
</dbReference>
<proteinExistence type="predicted"/>
<dbReference type="RefSeq" id="WP_284361638.1">
    <property type="nucleotide sequence ID" value="NZ_BSNI01000001.1"/>
</dbReference>
<name>A0ABQ5UPC1_9HYPH</name>
<evidence type="ECO:0000313" key="2">
    <source>
        <dbReference type="EMBL" id="GLQ16191.1"/>
    </source>
</evidence>
<evidence type="ECO:0000313" key="3">
    <source>
        <dbReference type="Proteomes" id="UP001161405"/>
    </source>
</evidence>